<dbReference type="InterPro" id="IPR051685">
    <property type="entry name" value="Ycf3/AcsC/BcsC/TPR_MFPF"/>
</dbReference>
<feature type="repeat" description="TPR" evidence="3">
    <location>
        <begin position="149"/>
        <end position="182"/>
    </location>
</feature>
<accession>A0ABS5ZTQ9</accession>
<dbReference type="InterPro" id="IPR019734">
    <property type="entry name" value="TPR_rpt"/>
</dbReference>
<sequence length="275" mass="30431">MMSTLLRHPSSRLCWTLLLSLVAGCASTPERPVVVKAPTPQISPKHLAGLSLQLIARMESEKKWYAALSWLDRYRQQYPASDTSNLLRARALAATGSTAEAEKYFNKLLSGPLAADGYQGLGLLAAAQGQQDRAIRYFTRASRHNPTNPDILNDLGYAYLQNHQLEQARSALFRAGELAPDDSRIWSNIALYYLLRNQTLQAQEVISSHQLDWDTQQMIHAEAARMMGLNHPQQGLHAPGQTDAATQSTQFPNQPLTQLFTANPAQSTNPSRTAP</sequence>
<evidence type="ECO:0000313" key="6">
    <source>
        <dbReference type="EMBL" id="MBU2739976.1"/>
    </source>
</evidence>
<evidence type="ECO:0000256" key="4">
    <source>
        <dbReference type="SAM" id="MobiDB-lite"/>
    </source>
</evidence>
<dbReference type="RefSeq" id="WP_215864844.1">
    <property type="nucleotide sequence ID" value="NZ_JABELD010000167.1"/>
</dbReference>
<evidence type="ECO:0000256" key="5">
    <source>
        <dbReference type="SAM" id="SignalP"/>
    </source>
</evidence>
<evidence type="ECO:0000313" key="7">
    <source>
        <dbReference type="Proteomes" id="UP001197028"/>
    </source>
</evidence>
<comment type="caution">
    <text evidence="6">The sequence shown here is derived from an EMBL/GenBank/DDBJ whole genome shotgun (WGS) entry which is preliminary data.</text>
</comment>
<keyword evidence="2 3" id="KW-0802">TPR repeat</keyword>
<keyword evidence="1" id="KW-0677">Repeat</keyword>
<feature type="chain" id="PRO_5047487879" evidence="5">
    <location>
        <begin position="26"/>
        <end position="275"/>
    </location>
</feature>
<evidence type="ECO:0000256" key="2">
    <source>
        <dbReference type="ARBA" id="ARBA00022803"/>
    </source>
</evidence>
<reference evidence="6 7" key="1">
    <citation type="journal article" date="2021" name="ISME J.">
        <title>Genomic evolution of the class Acidithiobacillia: deep-branching Proteobacteria living in extreme acidic conditions.</title>
        <authorList>
            <person name="Moya-Beltran A."/>
            <person name="Beard S."/>
            <person name="Rojas-Villalobos C."/>
            <person name="Issotta F."/>
            <person name="Gallardo Y."/>
            <person name="Ulloa R."/>
            <person name="Giaveno A."/>
            <person name="Degli Esposti M."/>
            <person name="Johnson D.B."/>
            <person name="Quatrini R."/>
        </authorList>
    </citation>
    <scope>NUCLEOTIDE SEQUENCE [LARGE SCALE GENOMIC DNA]</scope>
    <source>
        <strain evidence="6 7">ATCC 19703</strain>
    </source>
</reference>
<dbReference type="Proteomes" id="UP001197028">
    <property type="component" value="Unassembled WGS sequence"/>
</dbReference>
<evidence type="ECO:0000256" key="3">
    <source>
        <dbReference type="PROSITE-ProRule" id="PRU00339"/>
    </source>
</evidence>
<dbReference type="InterPro" id="IPR011990">
    <property type="entry name" value="TPR-like_helical_dom_sf"/>
</dbReference>
<feature type="region of interest" description="Disordered" evidence="4">
    <location>
        <begin position="231"/>
        <end position="275"/>
    </location>
</feature>
<dbReference type="EMBL" id="JABELD010000167">
    <property type="protein sequence ID" value="MBU2739976.1"/>
    <property type="molecule type" value="Genomic_DNA"/>
</dbReference>
<keyword evidence="5" id="KW-0732">Signal</keyword>
<feature type="signal peptide" evidence="5">
    <location>
        <begin position="1"/>
        <end position="25"/>
    </location>
</feature>
<gene>
    <name evidence="6" type="ORF">HJG40_14575</name>
</gene>
<name>A0ABS5ZTQ9_9PROT</name>
<dbReference type="PANTHER" id="PTHR44943">
    <property type="entry name" value="CELLULOSE SYNTHASE OPERON PROTEIN C"/>
    <property type="match status" value="1"/>
</dbReference>
<dbReference type="Gene3D" id="1.25.40.10">
    <property type="entry name" value="Tetratricopeptide repeat domain"/>
    <property type="match status" value="1"/>
</dbReference>
<keyword evidence="7" id="KW-1185">Reference proteome</keyword>
<protein>
    <submittedName>
        <fullName evidence="6">Tetratricopeptide repeat protein</fullName>
    </submittedName>
</protein>
<evidence type="ECO:0000256" key="1">
    <source>
        <dbReference type="ARBA" id="ARBA00022737"/>
    </source>
</evidence>
<feature type="compositionally biased region" description="Polar residues" evidence="4">
    <location>
        <begin position="243"/>
        <end position="275"/>
    </location>
</feature>
<dbReference type="SUPFAM" id="SSF48452">
    <property type="entry name" value="TPR-like"/>
    <property type="match status" value="1"/>
</dbReference>
<dbReference type="PANTHER" id="PTHR44943:SF8">
    <property type="entry name" value="TPR REPEAT-CONTAINING PROTEIN MJ0263"/>
    <property type="match status" value="1"/>
</dbReference>
<organism evidence="6 7">
    <name type="scientific">Acidithiobacillus concretivorus</name>
    <dbReference type="NCBI Taxonomy" id="3063952"/>
    <lineage>
        <taxon>Bacteria</taxon>
        <taxon>Pseudomonadati</taxon>
        <taxon>Pseudomonadota</taxon>
        <taxon>Acidithiobacillia</taxon>
        <taxon>Acidithiobacillales</taxon>
        <taxon>Acidithiobacillaceae</taxon>
        <taxon>Acidithiobacillus</taxon>
    </lineage>
</organism>
<dbReference type="PROSITE" id="PS51257">
    <property type="entry name" value="PROKAR_LIPOPROTEIN"/>
    <property type="match status" value="1"/>
</dbReference>
<feature type="repeat" description="TPR" evidence="3">
    <location>
        <begin position="115"/>
        <end position="148"/>
    </location>
</feature>
<dbReference type="SMART" id="SM00028">
    <property type="entry name" value="TPR"/>
    <property type="match status" value="2"/>
</dbReference>
<dbReference type="PROSITE" id="PS50005">
    <property type="entry name" value="TPR"/>
    <property type="match status" value="2"/>
</dbReference>
<dbReference type="Pfam" id="PF14559">
    <property type="entry name" value="TPR_19"/>
    <property type="match status" value="1"/>
</dbReference>
<proteinExistence type="predicted"/>